<reference evidence="4" key="1">
    <citation type="submission" date="2022-01" db="EMBL/GenBank/DDBJ databases">
        <authorList>
            <person name="King R."/>
        </authorList>
    </citation>
    <scope>NUCLEOTIDE SEQUENCE</scope>
</reference>
<keyword evidence="1 2" id="KW-0193">Cuticle</keyword>
<dbReference type="GO" id="GO:0005615">
    <property type="term" value="C:extracellular space"/>
    <property type="evidence" value="ECO:0007669"/>
    <property type="project" value="TreeGrafter"/>
</dbReference>
<dbReference type="InterPro" id="IPR031311">
    <property type="entry name" value="CHIT_BIND_RR_consensus"/>
</dbReference>
<dbReference type="GO" id="GO:0042302">
    <property type="term" value="F:structural constituent of cuticle"/>
    <property type="evidence" value="ECO:0007669"/>
    <property type="project" value="UniProtKB-UniRule"/>
</dbReference>
<evidence type="ECO:0000313" key="5">
    <source>
        <dbReference type="Proteomes" id="UP001153709"/>
    </source>
</evidence>
<feature type="region of interest" description="Disordered" evidence="3">
    <location>
        <begin position="83"/>
        <end position="106"/>
    </location>
</feature>
<protein>
    <submittedName>
        <fullName evidence="4">Uncharacterized protein</fullName>
    </submittedName>
</protein>
<dbReference type="AlphaFoldDB" id="A0A9N9X900"/>
<evidence type="ECO:0000256" key="3">
    <source>
        <dbReference type="SAM" id="MobiDB-lite"/>
    </source>
</evidence>
<dbReference type="OrthoDB" id="8194276at2759"/>
<evidence type="ECO:0000256" key="2">
    <source>
        <dbReference type="PROSITE-ProRule" id="PRU00497"/>
    </source>
</evidence>
<evidence type="ECO:0000256" key="1">
    <source>
        <dbReference type="ARBA" id="ARBA00022460"/>
    </source>
</evidence>
<dbReference type="PROSITE" id="PS00233">
    <property type="entry name" value="CHIT_BIND_RR_1"/>
    <property type="match status" value="1"/>
</dbReference>
<dbReference type="GO" id="GO:0031012">
    <property type="term" value="C:extracellular matrix"/>
    <property type="evidence" value="ECO:0007669"/>
    <property type="project" value="TreeGrafter"/>
</dbReference>
<keyword evidence="5" id="KW-1185">Reference proteome</keyword>
<dbReference type="PROSITE" id="PS51155">
    <property type="entry name" value="CHIT_BIND_RR_2"/>
    <property type="match status" value="1"/>
</dbReference>
<dbReference type="Pfam" id="PF00379">
    <property type="entry name" value="Chitin_bind_4"/>
    <property type="match status" value="1"/>
</dbReference>
<dbReference type="InterPro" id="IPR051217">
    <property type="entry name" value="Insect_Cuticle_Struc_Prot"/>
</dbReference>
<gene>
    <name evidence="4" type="ORF">DIABBA_LOCUS3473</name>
</gene>
<sequence length="172" mass="20133">MCSLYNLYNSVDDPMCLVQSPDQLQYDFQPILAAQARQAFQVAQQKKYVSEPQHYQTEQYQTQPQQYVVEKPQVRYVTNQVPVKQRPQQLKQREEEDYDPNPSYQFGFDVKDELHTNYQNRKEQREGNKITGSYSVVDSDGFIRTVSYTADPKEGFKAEVYIIVTNNLLGNK</sequence>
<dbReference type="InterPro" id="IPR000618">
    <property type="entry name" value="Insect_cuticle"/>
</dbReference>
<evidence type="ECO:0000313" key="4">
    <source>
        <dbReference type="EMBL" id="CAG9829704.1"/>
    </source>
</evidence>
<dbReference type="PANTHER" id="PTHR12236">
    <property type="entry name" value="STRUCTURAL CONTITUENT OF CUTICLE"/>
    <property type="match status" value="1"/>
</dbReference>
<organism evidence="4 5">
    <name type="scientific">Diabrotica balteata</name>
    <name type="common">Banded cucumber beetle</name>
    <dbReference type="NCBI Taxonomy" id="107213"/>
    <lineage>
        <taxon>Eukaryota</taxon>
        <taxon>Metazoa</taxon>
        <taxon>Ecdysozoa</taxon>
        <taxon>Arthropoda</taxon>
        <taxon>Hexapoda</taxon>
        <taxon>Insecta</taxon>
        <taxon>Pterygota</taxon>
        <taxon>Neoptera</taxon>
        <taxon>Endopterygota</taxon>
        <taxon>Coleoptera</taxon>
        <taxon>Polyphaga</taxon>
        <taxon>Cucujiformia</taxon>
        <taxon>Chrysomeloidea</taxon>
        <taxon>Chrysomelidae</taxon>
        <taxon>Galerucinae</taxon>
        <taxon>Diabroticina</taxon>
        <taxon>Diabroticites</taxon>
        <taxon>Diabrotica</taxon>
    </lineage>
</organism>
<dbReference type="Proteomes" id="UP001153709">
    <property type="component" value="Chromosome 2"/>
</dbReference>
<name>A0A9N9X900_DIABA</name>
<dbReference type="EMBL" id="OU898277">
    <property type="protein sequence ID" value="CAG9829704.1"/>
    <property type="molecule type" value="Genomic_DNA"/>
</dbReference>
<accession>A0A9N9X900</accession>
<proteinExistence type="predicted"/>
<dbReference type="PANTHER" id="PTHR12236:SF18">
    <property type="entry name" value="CUTICULAR PROTEIN 66D"/>
    <property type="match status" value="1"/>
</dbReference>
<dbReference type="PRINTS" id="PR00947">
    <property type="entry name" value="CUTICLE"/>
</dbReference>